<dbReference type="RefSeq" id="WP_126522012.1">
    <property type="nucleotide sequence ID" value="NZ_RXNU01000013.1"/>
</dbReference>
<evidence type="ECO:0000313" key="3">
    <source>
        <dbReference type="Proteomes" id="UP000267448"/>
    </source>
</evidence>
<reference evidence="2 3" key="1">
    <citation type="submission" date="2018-12" db="EMBL/GenBank/DDBJ databases">
        <authorList>
            <person name="Yu L."/>
        </authorList>
    </citation>
    <scope>NUCLEOTIDE SEQUENCE [LARGE SCALE GENOMIC DNA]</scope>
    <source>
        <strain evidence="2 3">HAW-EB2</strain>
    </source>
</reference>
<dbReference type="Pfam" id="PF08867">
    <property type="entry name" value="FRG"/>
    <property type="match status" value="1"/>
</dbReference>
<feature type="domain" description="FRG" evidence="1">
    <location>
        <begin position="148"/>
        <end position="252"/>
    </location>
</feature>
<sequence>MKGQWSGVFQGTNEGTSIVHIDELAKSYSGVAYFFDGDSTKVSLAVHFVCPKGDGTYFKAKSVQINPLMYEFLTEIPRETVSPEVQSTLPKVVEISFQINGREAEVQATTDIGTEVKGILTQSVCDGMSNLVPTRMSWKEFKAYVVGSEHNLLYRGQAKSWKLQTSFHRRERYDLTRFLREDIVQLHRLLSAKTKHVFDLSIPQENGAFINLAQHHGYPTPLLDWSYSPFVAAFFAFRDIQKSESNSTNHVRIFVFDHATWRGVFKQNQNLTSGQRNLSVIDLLAIENGRMVPQQATTTYTNIADIESYLIEREEMSGYKFLLAIDIPYTERDQVMKELTLMGLTAGSLFPGLDGTCEELKEKMF</sequence>
<comment type="caution">
    <text evidence="2">The sequence shown here is derived from an EMBL/GenBank/DDBJ whole genome shotgun (WGS) entry which is preliminary data.</text>
</comment>
<dbReference type="SMART" id="SM00901">
    <property type="entry name" value="FRG"/>
    <property type="match status" value="1"/>
</dbReference>
<gene>
    <name evidence="2" type="ORF">EKG38_19010</name>
</gene>
<name>A0A431WPB0_9GAMM</name>
<evidence type="ECO:0000259" key="1">
    <source>
        <dbReference type="SMART" id="SM00901"/>
    </source>
</evidence>
<dbReference type="InterPro" id="IPR014966">
    <property type="entry name" value="FRG-dom"/>
</dbReference>
<protein>
    <submittedName>
        <fullName evidence="2">FRG domain-containing protein</fullName>
    </submittedName>
</protein>
<evidence type="ECO:0000313" key="2">
    <source>
        <dbReference type="EMBL" id="RTR37297.1"/>
    </source>
</evidence>
<dbReference type="OrthoDB" id="9816036at2"/>
<proteinExistence type="predicted"/>
<dbReference type="EMBL" id="RXNU01000013">
    <property type="protein sequence ID" value="RTR37297.1"/>
    <property type="molecule type" value="Genomic_DNA"/>
</dbReference>
<dbReference type="Proteomes" id="UP000267448">
    <property type="component" value="Unassembled WGS sequence"/>
</dbReference>
<accession>A0A431WPB0</accession>
<organism evidence="2 3">
    <name type="scientific">Shewanella canadensis</name>
    <dbReference type="NCBI Taxonomy" id="271096"/>
    <lineage>
        <taxon>Bacteria</taxon>
        <taxon>Pseudomonadati</taxon>
        <taxon>Pseudomonadota</taxon>
        <taxon>Gammaproteobacteria</taxon>
        <taxon>Alteromonadales</taxon>
        <taxon>Shewanellaceae</taxon>
        <taxon>Shewanella</taxon>
    </lineage>
</organism>
<keyword evidence="3" id="KW-1185">Reference proteome</keyword>
<dbReference type="AlphaFoldDB" id="A0A431WPB0"/>